<dbReference type="PROSITE" id="PS00676">
    <property type="entry name" value="SIGMA54_INTERACT_2"/>
    <property type="match status" value="1"/>
</dbReference>
<dbReference type="InterPro" id="IPR002078">
    <property type="entry name" value="Sigma_54_int"/>
</dbReference>
<dbReference type="InterPro" id="IPR025662">
    <property type="entry name" value="Sigma_54_int_dom_ATP-bd_1"/>
</dbReference>
<evidence type="ECO:0000256" key="5">
    <source>
        <dbReference type="PROSITE-ProRule" id="PRU00169"/>
    </source>
</evidence>
<dbReference type="InterPro" id="IPR011006">
    <property type="entry name" value="CheY-like_superfamily"/>
</dbReference>
<dbReference type="AlphaFoldDB" id="G4WVT8"/>
<dbReference type="GO" id="GO:0006355">
    <property type="term" value="P:regulation of DNA-templated transcription"/>
    <property type="evidence" value="ECO:0007669"/>
    <property type="project" value="InterPro"/>
</dbReference>
<feature type="domain" description="Sigma-54 factor interaction" evidence="6">
    <location>
        <begin position="147"/>
        <end position="376"/>
    </location>
</feature>
<dbReference type="Pfam" id="PF02954">
    <property type="entry name" value="HTH_8"/>
    <property type="match status" value="1"/>
</dbReference>
<accession>G4WVT8</accession>
<protein>
    <submittedName>
        <fullName evidence="8">Putative PEP-CTERM system response regulator</fullName>
    </submittedName>
</protein>
<evidence type="ECO:0000256" key="2">
    <source>
        <dbReference type="ARBA" id="ARBA00022840"/>
    </source>
</evidence>
<sequence>MSNDKQSLLIVEDDAGLQKQMRWSFDAYNTLVAEGREGALAQLRRHEPAVVTLDLGLPPDPDGASEGLATLEQILALAPDTKVIVVTGNQDRTNAVKAVGLGAYDFHQKPFDPDVLGLVVERAFRLHALQQENRRLRQSHDSPMYGIVTRDPGMLKMCRSIERVAPSDATVLLLGESGTGKELLAKAVHQLSPRSAKKFIAINCAAIPENLLESELFGYEKGAFTGASKQTRGKIEYADGGTFLLDEVGDLPIALQAKLLRFLQERVVERLGGREEIPVDVRIVCATHQDLKALIVEGRFREDLYYRLSEIVITIPPLRERPGDAALLAHALMHKFSSQQGRSLQGFKPEALSAIEAYAWPGNVREMENYVKRAVIMAEGSQISVEDLGLALAETEPDPFNLRQVRDEAEKRAIVKVLSRVDGNVVKAAELLGISRPTLYDLMNRHGLRQASAAT</sequence>
<dbReference type="InterPro" id="IPR027417">
    <property type="entry name" value="P-loop_NTPase"/>
</dbReference>
<keyword evidence="3" id="KW-0805">Transcription regulation</keyword>
<keyword evidence="1" id="KW-0547">Nucleotide-binding</keyword>
<dbReference type="PANTHER" id="PTHR32071">
    <property type="entry name" value="TRANSCRIPTIONAL REGULATORY PROTEIN"/>
    <property type="match status" value="1"/>
</dbReference>
<dbReference type="GO" id="GO:0005524">
    <property type="term" value="F:ATP binding"/>
    <property type="evidence" value="ECO:0007669"/>
    <property type="project" value="UniProtKB-KW"/>
</dbReference>
<feature type="domain" description="Response regulatory" evidence="7">
    <location>
        <begin position="7"/>
        <end position="124"/>
    </location>
</feature>
<keyword evidence="4" id="KW-0804">Transcription</keyword>
<dbReference type="SMART" id="SM00448">
    <property type="entry name" value="REC"/>
    <property type="match status" value="1"/>
</dbReference>
<dbReference type="Gene3D" id="1.10.8.60">
    <property type="match status" value="1"/>
</dbReference>
<proteinExistence type="predicted"/>
<dbReference type="PRINTS" id="PR01590">
    <property type="entry name" value="HTHFIS"/>
</dbReference>
<evidence type="ECO:0000313" key="8">
    <source>
        <dbReference type="EMBL" id="AEQ20540.1"/>
    </source>
</evidence>
<dbReference type="Pfam" id="PF00158">
    <property type="entry name" value="Sigma54_activat"/>
    <property type="match status" value="1"/>
</dbReference>
<dbReference type="SUPFAM" id="SSF46689">
    <property type="entry name" value="Homeodomain-like"/>
    <property type="match status" value="1"/>
</dbReference>
<reference evidence="8" key="1">
    <citation type="journal article" date="2004" name="Appl. Environ. Microbiol.">
        <title>Long-chain N-acyltyrosine synthases from environmental DNA.</title>
        <authorList>
            <person name="Brady S.F."/>
            <person name="Chao C.J."/>
            <person name="Clardy J."/>
        </authorList>
    </citation>
    <scope>NUCLEOTIDE SEQUENCE</scope>
</reference>
<dbReference type="CDD" id="cd00009">
    <property type="entry name" value="AAA"/>
    <property type="match status" value="1"/>
</dbReference>
<evidence type="ECO:0000256" key="1">
    <source>
        <dbReference type="ARBA" id="ARBA00022741"/>
    </source>
</evidence>
<dbReference type="InterPro" id="IPR002197">
    <property type="entry name" value="HTH_Fis"/>
</dbReference>
<dbReference type="EMBL" id="JF429414">
    <property type="protein sequence ID" value="AEQ20540.1"/>
    <property type="molecule type" value="Genomic_DNA"/>
</dbReference>
<dbReference type="GO" id="GO:0000160">
    <property type="term" value="P:phosphorelay signal transduction system"/>
    <property type="evidence" value="ECO:0007669"/>
    <property type="project" value="InterPro"/>
</dbReference>
<keyword evidence="2" id="KW-0067">ATP-binding</keyword>
<dbReference type="InterPro" id="IPR009057">
    <property type="entry name" value="Homeodomain-like_sf"/>
</dbReference>
<evidence type="ECO:0000259" key="7">
    <source>
        <dbReference type="PROSITE" id="PS50110"/>
    </source>
</evidence>
<dbReference type="PROSITE" id="PS00675">
    <property type="entry name" value="SIGMA54_INTERACT_1"/>
    <property type="match status" value="1"/>
</dbReference>
<keyword evidence="5" id="KW-0597">Phosphoprotein</keyword>
<evidence type="ECO:0000256" key="3">
    <source>
        <dbReference type="ARBA" id="ARBA00023015"/>
    </source>
</evidence>
<dbReference type="Gene3D" id="3.40.50.2300">
    <property type="match status" value="1"/>
</dbReference>
<dbReference type="SUPFAM" id="SSF52540">
    <property type="entry name" value="P-loop containing nucleoside triphosphate hydrolases"/>
    <property type="match status" value="1"/>
</dbReference>
<dbReference type="Gene3D" id="1.10.10.60">
    <property type="entry name" value="Homeodomain-like"/>
    <property type="match status" value="1"/>
</dbReference>
<dbReference type="Pfam" id="PF25601">
    <property type="entry name" value="AAA_lid_14"/>
    <property type="match status" value="1"/>
</dbReference>
<organism evidence="8">
    <name type="scientific">uncultured bacterium CSLC3</name>
    <dbReference type="NCBI Taxonomy" id="1091572"/>
    <lineage>
        <taxon>Bacteria</taxon>
        <taxon>environmental samples</taxon>
    </lineage>
</organism>
<dbReference type="PROSITE" id="PS50110">
    <property type="entry name" value="RESPONSE_REGULATORY"/>
    <property type="match status" value="1"/>
</dbReference>
<evidence type="ECO:0000259" key="6">
    <source>
        <dbReference type="PROSITE" id="PS50045"/>
    </source>
</evidence>
<dbReference type="SUPFAM" id="SSF52172">
    <property type="entry name" value="CheY-like"/>
    <property type="match status" value="1"/>
</dbReference>
<dbReference type="SMART" id="SM00382">
    <property type="entry name" value="AAA"/>
    <property type="match status" value="1"/>
</dbReference>
<dbReference type="PROSITE" id="PS50045">
    <property type="entry name" value="SIGMA54_INTERACT_4"/>
    <property type="match status" value="1"/>
</dbReference>
<dbReference type="NCBIfam" id="TIGR02915">
    <property type="entry name" value="PEP_resp_reg"/>
    <property type="match status" value="1"/>
</dbReference>
<reference evidence="8" key="2">
    <citation type="journal article" date="2011" name="J. Bacteriol.">
        <title>Long-chain N-acyl amino acid synthases are linked to the putative PEP-CTERM/exosortase protein-sorting system in Gram-negative bacteria.</title>
        <authorList>
            <person name="Craig J.W."/>
            <person name="Cherry M.A."/>
            <person name="Brady S.F."/>
        </authorList>
    </citation>
    <scope>NUCLEOTIDE SEQUENCE</scope>
</reference>
<dbReference type="InterPro" id="IPR058031">
    <property type="entry name" value="AAA_lid_NorR"/>
</dbReference>
<dbReference type="PANTHER" id="PTHR32071:SF113">
    <property type="entry name" value="ALGINATE BIOSYNTHESIS TRANSCRIPTIONAL REGULATORY PROTEIN ALGB"/>
    <property type="match status" value="1"/>
</dbReference>
<dbReference type="FunFam" id="3.40.50.300:FF:000006">
    <property type="entry name" value="DNA-binding transcriptional regulator NtrC"/>
    <property type="match status" value="1"/>
</dbReference>
<dbReference type="InterPro" id="IPR001789">
    <property type="entry name" value="Sig_transdc_resp-reg_receiver"/>
</dbReference>
<dbReference type="InterPro" id="IPR014264">
    <property type="entry name" value="PEP-CTERM_resp_reg"/>
</dbReference>
<dbReference type="GO" id="GO:0043565">
    <property type="term" value="F:sequence-specific DNA binding"/>
    <property type="evidence" value="ECO:0007669"/>
    <property type="project" value="InterPro"/>
</dbReference>
<dbReference type="Pfam" id="PF00072">
    <property type="entry name" value="Response_reg"/>
    <property type="match status" value="1"/>
</dbReference>
<feature type="modified residue" description="4-aspartylphosphate" evidence="5">
    <location>
        <position position="54"/>
    </location>
</feature>
<dbReference type="Gene3D" id="3.40.50.300">
    <property type="entry name" value="P-loop containing nucleotide triphosphate hydrolases"/>
    <property type="match status" value="1"/>
</dbReference>
<dbReference type="InterPro" id="IPR025943">
    <property type="entry name" value="Sigma_54_int_dom_ATP-bd_2"/>
</dbReference>
<dbReference type="InterPro" id="IPR003593">
    <property type="entry name" value="AAA+_ATPase"/>
</dbReference>
<name>G4WVT8_9BACT</name>
<evidence type="ECO:0000256" key="4">
    <source>
        <dbReference type="ARBA" id="ARBA00023163"/>
    </source>
</evidence>